<evidence type="ECO:0000256" key="8">
    <source>
        <dbReference type="ARBA" id="ARBA00022848"/>
    </source>
</evidence>
<dbReference type="Pfam" id="PF00067">
    <property type="entry name" value="p450"/>
    <property type="match status" value="1"/>
</dbReference>
<keyword evidence="7" id="KW-0256">Endoplasmic reticulum</keyword>
<evidence type="ECO:0000256" key="12">
    <source>
        <dbReference type="ARBA" id="ARBA00023136"/>
    </source>
</evidence>
<evidence type="ECO:0000313" key="13">
    <source>
        <dbReference type="EMBL" id="JAS98068.1"/>
    </source>
</evidence>
<dbReference type="EMBL" id="GECU01009638">
    <property type="protein sequence ID" value="JAS98068.1"/>
    <property type="molecule type" value="Transcribed_RNA"/>
</dbReference>
<accession>A0A1B6JFZ0</accession>
<keyword evidence="8" id="KW-0492">Microsome</keyword>
<keyword evidence="11" id="KW-0503">Monooxygenase</keyword>
<evidence type="ECO:0000256" key="11">
    <source>
        <dbReference type="ARBA" id="ARBA00023033"/>
    </source>
</evidence>
<keyword evidence="6" id="KW-0479">Metal-binding</keyword>
<keyword evidence="12" id="KW-0472">Membrane</keyword>
<evidence type="ECO:0000256" key="10">
    <source>
        <dbReference type="ARBA" id="ARBA00023004"/>
    </source>
</evidence>
<comment type="cofactor">
    <cofactor evidence="1">
        <name>heme</name>
        <dbReference type="ChEBI" id="CHEBI:30413"/>
    </cofactor>
</comment>
<feature type="non-terminal residue" evidence="13">
    <location>
        <position position="184"/>
    </location>
</feature>
<protein>
    <recommendedName>
        <fullName evidence="14">Cytochrome P450</fullName>
    </recommendedName>
</protein>
<evidence type="ECO:0000256" key="4">
    <source>
        <dbReference type="ARBA" id="ARBA00010617"/>
    </source>
</evidence>
<comment type="subcellular location">
    <subcellularLocation>
        <location evidence="3">Endoplasmic reticulum membrane</location>
        <topology evidence="3">Peripheral membrane protein</topology>
    </subcellularLocation>
    <subcellularLocation>
        <location evidence="2">Microsome membrane</location>
        <topology evidence="2">Peripheral membrane protein</topology>
    </subcellularLocation>
</comment>
<evidence type="ECO:0000256" key="7">
    <source>
        <dbReference type="ARBA" id="ARBA00022824"/>
    </source>
</evidence>
<evidence type="ECO:0000256" key="2">
    <source>
        <dbReference type="ARBA" id="ARBA00004174"/>
    </source>
</evidence>
<evidence type="ECO:0000256" key="6">
    <source>
        <dbReference type="ARBA" id="ARBA00022723"/>
    </source>
</evidence>
<evidence type="ECO:0000256" key="5">
    <source>
        <dbReference type="ARBA" id="ARBA00022617"/>
    </source>
</evidence>
<dbReference type="PANTHER" id="PTHR24292:SF54">
    <property type="entry name" value="CYP9F3-RELATED"/>
    <property type="match status" value="1"/>
</dbReference>
<evidence type="ECO:0000256" key="9">
    <source>
        <dbReference type="ARBA" id="ARBA00023002"/>
    </source>
</evidence>
<name>A0A1B6JFZ0_9HEMI</name>
<keyword evidence="5" id="KW-0349">Heme</keyword>
<evidence type="ECO:0008006" key="14">
    <source>
        <dbReference type="Google" id="ProtNLM"/>
    </source>
</evidence>
<dbReference type="PANTHER" id="PTHR24292">
    <property type="entry name" value="CYTOCHROME P450"/>
    <property type="match status" value="1"/>
</dbReference>
<reference evidence="13" key="1">
    <citation type="submission" date="2015-11" db="EMBL/GenBank/DDBJ databases">
        <title>De novo transcriptome assembly of four potential Pierce s Disease insect vectors from Arizona vineyards.</title>
        <authorList>
            <person name="Tassone E.E."/>
        </authorList>
    </citation>
    <scope>NUCLEOTIDE SEQUENCE</scope>
</reference>
<dbReference type="InterPro" id="IPR001128">
    <property type="entry name" value="Cyt_P450"/>
</dbReference>
<gene>
    <name evidence="13" type="ORF">g.12681</name>
</gene>
<dbReference type="GO" id="GO:0005506">
    <property type="term" value="F:iron ion binding"/>
    <property type="evidence" value="ECO:0007669"/>
    <property type="project" value="InterPro"/>
</dbReference>
<sequence>KEVNSVKVLFEFTLDVIASCAFGVQFPPDSPDFKKFKMIVEKMFSGSRLRLLKVTFIKMAPKIAAFFNITVSSNEATEYFMNMTKATIQCRKENNIYRNDYFQLLISLKEDEENGKFNPPVASHVHEEDTVIDQMSYTEEDDKSLDTSEICFTDEVIAANTIIFLTGGSETVARTIGFVLLELS</sequence>
<comment type="similarity">
    <text evidence="4">Belongs to the cytochrome P450 family.</text>
</comment>
<dbReference type="SUPFAM" id="SSF48264">
    <property type="entry name" value="Cytochrome P450"/>
    <property type="match status" value="1"/>
</dbReference>
<keyword evidence="10" id="KW-0408">Iron</keyword>
<evidence type="ECO:0000256" key="1">
    <source>
        <dbReference type="ARBA" id="ARBA00001971"/>
    </source>
</evidence>
<organism evidence="13">
    <name type="scientific">Homalodisca liturata</name>
    <dbReference type="NCBI Taxonomy" id="320908"/>
    <lineage>
        <taxon>Eukaryota</taxon>
        <taxon>Metazoa</taxon>
        <taxon>Ecdysozoa</taxon>
        <taxon>Arthropoda</taxon>
        <taxon>Hexapoda</taxon>
        <taxon>Insecta</taxon>
        <taxon>Pterygota</taxon>
        <taxon>Neoptera</taxon>
        <taxon>Paraneoptera</taxon>
        <taxon>Hemiptera</taxon>
        <taxon>Auchenorrhyncha</taxon>
        <taxon>Membracoidea</taxon>
        <taxon>Cicadellidae</taxon>
        <taxon>Cicadellinae</taxon>
        <taxon>Proconiini</taxon>
        <taxon>Homalodisca</taxon>
    </lineage>
</organism>
<dbReference type="AlphaFoldDB" id="A0A1B6JFZ0"/>
<keyword evidence="9" id="KW-0560">Oxidoreductase</keyword>
<dbReference type="InterPro" id="IPR036396">
    <property type="entry name" value="Cyt_P450_sf"/>
</dbReference>
<dbReference type="GO" id="GO:0004497">
    <property type="term" value="F:monooxygenase activity"/>
    <property type="evidence" value="ECO:0007669"/>
    <property type="project" value="UniProtKB-KW"/>
</dbReference>
<dbReference type="GO" id="GO:0020037">
    <property type="term" value="F:heme binding"/>
    <property type="evidence" value="ECO:0007669"/>
    <property type="project" value="InterPro"/>
</dbReference>
<proteinExistence type="inferred from homology"/>
<dbReference type="Gene3D" id="1.10.630.10">
    <property type="entry name" value="Cytochrome P450"/>
    <property type="match status" value="1"/>
</dbReference>
<dbReference type="GO" id="GO:0005789">
    <property type="term" value="C:endoplasmic reticulum membrane"/>
    <property type="evidence" value="ECO:0007669"/>
    <property type="project" value="UniProtKB-SubCell"/>
</dbReference>
<evidence type="ECO:0000256" key="3">
    <source>
        <dbReference type="ARBA" id="ARBA00004406"/>
    </source>
</evidence>
<dbReference type="GO" id="GO:0016705">
    <property type="term" value="F:oxidoreductase activity, acting on paired donors, with incorporation or reduction of molecular oxygen"/>
    <property type="evidence" value="ECO:0007669"/>
    <property type="project" value="InterPro"/>
</dbReference>
<dbReference type="InterPro" id="IPR050476">
    <property type="entry name" value="Insect_CytP450_Detox"/>
</dbReference>
<feature type="non-terminal residue" evidence="13">
    <location>
        <position position="1"/>
    </location>
</feature>